<dbReference type="Gene3D" id="1.20.1440.100">
    <property type="entry name" value="SG protein - dephosphorylation function"/>
    <property type="match status" value="1"/>
</dbReference>
<dbReference type="InterPro" id="IPR050582">
    <property type="entry name" value="HAD-like_SerB"/>
</dbReference>
<dbReference type="InterPro" id="IPR036412">
    <property type="entry name" value="HAD-like_sf"/>
</dbReference>
<dbReference type="Proteomes" id="UP000033067">
    <property type="component" value="Chromosome"/>
</dbReference>
<dbReference type="InterPro" id="IPR023214">
    <property type="entry name" value="HAD_sf"/>
</dbReference>
<sequence>MNLALVDFDHTVTTCDTYARFLRGIATPEQLAGAKWSVGPWLAGYRLGLVSAAALRIRVTRLVFAGRTTQEVEAAGLCYADEVLPGLLRPDMMERITWHRGQGDTVVVVSGSLDAYLRPWCERHGLELVCNRLESSNGRLTGHYLDGDRGAHKAADIRARYDLARYPRIHAYGDSREDRPMLALAHERWYRGRRIG</sequence>
<dbReference type="GO" id="GO:0005737">
    <property type="term" value="C:cytoplasm"/>
    <property type="evidence" value="ECO:0007669"/>
    <property type="project" value="TreeGrafter"/>
</dbReference>
<name>A0A0E3YZT7_9GAMM</name>
<dbReference type="OrthoDB" id="9784466at2"/>
<dbReference type="SUPFAM" id="SSF56784">
    <property type="entry name" value="HAD-like"/>
    <property type="match status" value="1"/>
</dbReference>
<evidence type="ECO:0000313" key="1">
    <source>
        <dbReference type="EMBL" id="AKC85693.1"/>
    </source>
</evidence>
<gene>
    <name evidence="1" type="ORF">WQ53_01825</name>
</gene>
<organism evidence="1 2">
    <name type="scientific">Pseudoxanthomonas suwonensis</name>
    <dbReference type="NCBI Taxonomy" id="314722"/>
    <lineage>
        <taxon>Bacteria</taxon>
        <taxon>Pseudomonadati</taxon>
        <taxon>Pseudomonadota</taxon>
        <taxon>Gammaproteobacteria</taxon>
        <taxon>Lysobacterales</taxon>
        <taxon>Lysobacteraceae</taxon>
        <taxon>Pseudoxanthomonas</taxon>
    </lineage>
</organism>
<proteinExistence type="predicted"/>
<dbReference type="Gene3D" id="3.40.50.1000">
    <property type="entry name" value="HAD superfamily/HAD-like"/>
    <property type="match status" value="1"/>
</dbReference>
<dbReference type="Pfam" id="PF12710">
    <property type="entry name" value="HAD"/>
    <property type="match status" value="1"/>
</dbReference>
<dbReference type="AlphaFoldDB" id="A0A0E3YZT7"/>
<keyword evidence="2" id="KW-1185">Reference proteome</keyword>
<dbReference type="GO" id="GO:0036424">
    <property type="term" value="F:L-phosphoserine phosphatase activity"/>
    <property type="evidence" value="ECO:0007669"/>
    <property type="project" value="TreeGrafter"/>
</dbReference>
<dbReference type="GO" id="GO:0000287">
    <property type="term" value="F:magnesium ion binding"/>
    <property type="evidence" value="ECO:0007669"/>
    <property type="project" value="TreeGrafter"/>
</dbReference>
<dbReference type="RefSeq" id="WP_052629870.1">
    <property type="nucleotide sequence ID" value="NZ_CP011144.1"/>
</dbReference>
<dbReference type="PATRIC" id="fig|314722.6.peg.387"/>
<dbReference type="GO" id="GO:0006564">
    <property type="term" value="P:L-serine biosynthetic process"/>
    <property type="evidence" value="ECO:0007669"/>
    <property type="project" value="TreeGrafter"/>
</dbReference>
<dbReference type="PANTHER" id="PTHR43344">
    <property type="entry name" value="PHOSPHOSERINE PHOSPHATASE"/>
    <property type="match status" value="1"/>
</dbReference>
<accession>A0A0E3YZT7</accession>
<reference evidence="1 2" key="1">
    <citation type="journal article" date="2015" name="Genome Announc.">
        <title>Complete Genome Sequence of Pseudoxanthomonas suwonensis Strain J1, a Cellulose-Degrading Bacterium Isolated from Leaf- and Wood-Enriched Soil.</title>
        <authorList>
            <person name="Hou L."/>
            <person name="Jiang J."/>
            <person name="Xu Z."/>
            <person name="Zhou Y."/>
            <person name="Leung F.C."/>
        </authorList>
    </citation>
    <scope>NUCLEOTIDE SEQUENCE [LARGE SCALE GENOMIC DNA]</scope>
    <source>
        <strain evidence="1 2">J1</strain>
    </source>
</reference>
<keyword evidence="1" id="KW-0808">Transferase</keyword>
<evidence type="ECO:0000313" key="2">
    <source>
        <dbReference type="Proteomes" id="UP000033067"/>
    </source>
</evidence>
<dbReference type="PANTHER" id="PTHR43344:SF14">
    <property type="entry name" value="HAD-IB FAMILY HYDROLASE"/>
    <property type="match status" value="1"/>
</dbReference>
<dbReference type="CDD" id="cd02612">
    <property type="entry name" value="HAD_PGPPase"/>
    <property type="match status" value="1"/>
</dbReference>
<dbReference type="EMBL" id="CP011144">
    <property type="protein sequence ID" value="AKC85693.1"/>
    <property type="molecule type" value="Genomic_DNA"/>
</dbReference>
<dbReference type="KEGG" id="psuw:WQ53_01825"/>
<dbReference type="GO" id="GO:0016740">
    <property type="term" value="F:transferase activity"/>
    <property type="evidence" value="ECO:0007669"/>
    <property type="project" value="UniProtKB-KW"/>
</dbReference>
<protein>
    <submittedName>
        <fullName evidence="1">Phosphotransferase</fullName>
    </submittedName>
</protein>
<dbReference type="NCBIfam" id="TIGR01488">
    <property type="entry name" value="HAD-SF-IB"/>
    <property type="match status" value="1"/>
</dbReference>